<dbReference type="AlphaFoldDB" id="A0ABC9AH52"/>
<sequence length="453" mass="49498">MAAVAHGREEEQASQSGGRRHLLRTGGWDLPPRRVLRNIFHGLRRRNPDFRGAKFVRTTPAGPAAGGGPAVVAEPQRVMPGLLLPEGRALDPAAARCFLSLADGHLHDIAFPHAGAGARCVGSSRGWVVMLKKGTRGVAAGAAGTETFHIAHPLLPAKEFRLPDEFSLFEAQVGAEEERFLVDRPRHLPETSAEMLQRVCKPEEAVMHKPYVGQVALSCSPAAGCVALCVYRWRHCLAVARPGDASWTRVDVGWEHMRPPPLVCFRKVVSVAHHGGSFYAACWDGTVLRVAVPPAAGSAAATAAAQRAERFAARPRRRDRQYLMDLRWWLAGGDAGGLVLIEMERYCGLFLTGGPRFHVYRWDGAAGPGRWRRLRTLDGRALFLCSSGGAFFADARTLPWCREDCVYFTTDEQVLRAGEDVAVECYEMRRRRTHAVANAGPKVGLALPVSVMP</sequence>
<evidence type="ECO:0000313" key="3">
    <source>
        <dbReference type="EMBL" id="CAL4977962.1"/>
    </source>
</evidence>
<dbReference type="InterPro" id="IPR005174">
    <property type="entry name" value="KIB1-4_b-propeller"/>
</dbReference>
<dbReference type="Pfam" id="PF03478">
    <property type="entry name" value="Beta-prop_KIB1-4"/>
    <property type="match status" value="1"/>
</dbReference>
<dbReference type="Proteomes" id="UP001497457">
    <property type="component" value="Chromosome 20rd"/>
</dbReference>
<feature type="domain" description="KIB1-4 beta-propeller" evidence="2">
    <location>
        <begin position="98"/>
        <end position="417"/>
    </location>
</feature>
<keyword evidence="4" id="KW-1185">Reference proteome</keyword>
<proteinExistence type="predicted"/>
<dbReference type="PANTHER" id="PTHR44259">
    <property type="entry name" value="OS07G0183000 PROTEIN-RELATED"/>
    <property type="match status" value="1"/>
</dbReference>
<evidence type="ECO:0000259" key="2">
    <source>
        <dbReference type="Pfam" id="PF03478"/>
    </source>
</evidence>
<reference evidence="3" key="1">
    <citation type="submission" date="2024-10" db="EMBL/GenBank/DDBJ databases">
        <authorList>
            <person name="Ryan C."/>
        </authorList>
    </citation>
    <scope>NUCLEOTIDE SEQUENCE [LARGE SCALE GENOMIC DNA]</scope>
</reference>
<feature type="compositionally biased region" description="Basic and acidic residues" evidence="1">
    <location>
        <begin position="1"/>
        <end position="11"/>
    </location>
</feature>
<dbReference type="InterPro" id="IPR050942">
    <property type="entry name" value="F-box_BR-signaling"/>
</dbReference>
<evidence type="ECO:0000256" key="1">
    <source>
        <dbReference type="SAM" id="MobiDB-lite"/>
    </source>
</evidence>
<feature type="region of interest" description="Disordered" evidence="1">
    <location>
        <begin position="1"/>
        <end position="27"/>
    </location>
</feature>
<dbReference type="PANTHER" id="PTHR44259:SF114">
    <property type="entry name" value="OS06G0707300 PROTEIN"/>
    <property type="match status" value="1"/>
</dbReference>
<dbReference type="EMBL" id="OZ075130">
    <property type="protein sequence ID" value="CAL4977962.1"/>
    <property type="molecule type" value="Genomic_DNA"/>
</dbReference>
<protein>
    <recommendedName>
        <fullName evidence="2">KIB1-4 beta-propeller domain-containing protein</fullName>
    </recommendedName>
</protein>
<organism evidence="3 4">
    <name type="scientific">Urochloa decumbens</name>
    <dbReference type="NCBI Taxonomy" id="240449"/>
    <lineage>
        <taxon>Eukaryota</taxon>
        <taxon>Viridiplantae</taxon>
        <taxon>Streptophyta</taxon>
        <taxon>Embryophyta</taxon>
        <taxon>Tracheophyta</taxon>
        <taxon>Spermatophyta</taxon>
        <taxon>Magnoliopsida</taxon>
        <taxon>Liliopsida</taxon>
        <taxon>Poales</taxon>
        <taxon>Poaceae</taxon>
        <taxon>PACMAD clade</taxon>
        <taxon>Panicoideae</taxon>
        <taxon>Panicodae</taxon>
        <taxon>Paniceae</taxon>
        <taxon>Melinidinae</taxon>
        <taxon>Urochloa</taxon>
    </lineage>
</organism>
<gene>
    <name evidence="3" type="ORF">URODEC1_LOCUS54451</name>
</gene>
<evidence type="ECO:0000313" key="4">
    <source>
        <dbReference type="Proteomes" id="UP001497457"/>
    </source>
</evidence>
<accession>A0ABC9AH52</accession>
<name>A0ABC9AH52_9POAL</name>